<accession>A0ABQ6VUZ4</accession>
<reference evidence="1 2" key="1">
    <citation type="submission" date="2018-09" db="EMBL/GenBank/DDBJ databases">
        <title>Genome sequence and characterization of the bcs clusters for the production of nanocellulose from the low pH resistant strain Komagataeibacter medellinensis ID13488.</title>
        <authorList>
            <person name="Hernandez-Arriaga A.M."/>
            <person name="Del Cerro C."/>
            <person name="Urbina L."/>
            <person name="Eceiza A."/>
            <person name="Retegi A."/>
            <person name="Prieto M.A."/>
        </authorList>
    </citation>
    <scope>NUCLEOTIDE SEQUENCE [LARGE SCALE GENOMIC DNA]</scope>
    <source>
        <strain evidence="1 2">ID13488</strain>
    </source>
</reference>
<organism evidence="1 2">
    <name type="scientific">Komagataeibacter medellinensis</name>
    <dbReference type="NCBI Taxonomy" id="1177712"/>
    <lineage>
        <taxon>Bacteria</taxon>
        <taxon>Pseudomonadati</taxon>
        <taxon>Pseudomonadota</taxon>
        <taxon>Alphaproteobacteria</taxon>
        <taxon>Acetobacterales</taxon>
        <taxon>Acetobacteraceae</taxon>
        <taxon>Komagataeibacter</taxon>
    </lineage>
</organism>
<proteinExistence type="predicted"/>
<dbReference type="Proteomes" id="UP000427842">
    <property type="component" value="Unassembled WGS sequence"/>
</dbReference>
<comment type="caution">
    <text evidence="1">The sequence shown here is derived from an EMBL/GenBank/DDBJ whole genome shotgun (WGS) entry which is preliminary data.</text>
</comment>
<evidence type="ECO:0000313" key="2">
    <source>
        <dbReference type="Proteomes" id="UP000427842"/>
    </source>
</evidence>
<dbReference type="EMBL" id="QYAZ01000001">
    <property type="protein sequence ID" value="KAB8124005.1"/>
    <property type="molecule type" value="Genomic_DNA"/>
</dbReference>
<keyword evidence="2" id="KW-1185">Reference proteome</keyword>
<sequence>MPGFTPEAGGQSAQDAAGTFLTEAVAAGLEPAGRGFPQRALKGENGAVILPLLTPAKQTTKGPGDAVSEHFVDQLVFQPLKGRQIREAQARKRDEGSFILSLMQVSSGQHGPVGAMLFDDLDGPDFMAAQVIVSVFINPGL</sequence>
<evidence type="ECO:0000313" key="1">
    <source>
        <dbReference type="EMBL" id="KAB8124005.1"/>
    </source>
</evidence>
<protein>
    <submittedName>
        <fullName evidence="1">Uncharacterized protein</fullName>
    </submittedName>
</protein>
<gene>
    <name evidence="1" type="ORF">D3W54_07080</name>
</gene>
<name>A0ABQ6VUZ4_9PROT</name>